<comment type="caution">
    <text evidence="2">The sequence shown here is derived from an EMBL/GenBank/DDBJ whole genome shotgun (WGS) entry which is preliminary data.</text>
</comment>
<feature type="region of interest" description="Disordered" evidence="1">
    <location>
        <begin position="136"/>
        <end position="293"/>
    </location>
</feature>
<dbReference type="EMBL" id="CAJGYM010000208">
    <property type="protein sequence ID" value="CAD6199841.1"/>
    <property type="molecule type" value="Genomic_DNA"/>
</dbReference>
<feature type="compositionally biased region" description="Polar residues" evidence="1">
    <location>
        <begin position="209"/>
        <end position="234"/>
    </location>
</feature>
<protein>
    <submittedName>
        <fullName evidence="2">Uncharacterized protein</fullName>
    </submittedName>
</protein>
<dbReference type="AlphaFoldDB" id="A0A8S1HYL9"/>
<dbReference type="OrthoDB" id="5875616at2759"/>
<sequence length="293" mass="32542">MELEDDTSNLNTEMSELVFQAREWAKNPPSSANPTQDAQPDEACDALRSCLDHLERAFVVHVAKTLMTKMGIEKEEDLRRVLAQSHPSVETFSPLGNQAFESLLRGYEKSPAPYEATSPQHRSQRKSILNSIVPMSPIASQESGRSPSKIPTKVSQNRCVAVDLDDADRNNEINRSRYVTRRRSNVGSAQPRAPSMPATPSGSRRCLSRNPSQSSLYGRNPVLSTPTSRASSVTRLDRFTPRPGTNETPLENRSSRLRREMIEKKISESAIPPRYSLPGARRASIRGSRASLS</sequence>
<reference evidence="2" key="1">
    <citation type="submission" date="2020-10" db="EMBL/GenBank/DDBJ databases">
        <authorList>
            <person name="Kikuchi T."/>
        </authorList>
    </citation>
    <scope>NUCLEOTIDE SEQUENCE</scope>
    <source>
        <strain evidence="2">NKZ352</strain>
    </source>
</reference>
<feature type="compositionally biased region" description="Basic and acidic residues" evidence="1">
    <location>
        <begin position="253"/>
        <end position="267"/>
    </location>
</feature>
<dbReference type="Proteomes" id="UP000835052">
    <property type="component" value="Unassembled WGS sequence"/>
</dbReference>
<keyword evidence="3" id="KW-1185">Reference proteome</keyword>
<gene>
    <name evidence="2" type="ORF">CAUJ_LOCUS15740</name>
</gene>
<name>A0A8S1HYL9_9PELO</name>
<feature type="compositionally biased region" description="Polar residues" evidence="1">
    <location>
        <begin position="28"/>
        <end position="38"/>
    </location>
</feature>
<feature type="region of interest" description="Disordered" evidence="1">
    <location>
        <begin position="20"/>
        <end position="40"/>
    </location>
</feature>
<organism evidence="2 3">
    <name type="scientific">Caenorhabditis auriculariae</name>
    <dbReference type="NCBI Taxonomy" id="2777116"/>
    <lineage>
        <taxon>Eukaryota</taxon>
        <taxon>Metazoa</taxon>
        <taxon>Ecdysozoa</taxon>
        <taxon>Nematoda</taxon>
        <taxon>Chromadorea</taxon>
        <taxon>Rhabditida</taxon>
        <taxon>Rhabditina</taxon>
        <taxon>Rhabditomorpha</taxon>
        <taxon>Rhabditoidea</taxon>
        <taxon>Rhabditidae</taxon>
        <taxon>Peloderinae</taxon>
        <taxon>Caenorhabditis</taxon>
    </lineage>
</organism>
<accession>A0A8S1HYL9</accession>
<evidence type="ECO:0000313" key="2">
    <source>
        <dbReference type="EMBL" id="CAD6199841.1"/>
    </source>
</evidence>
<feature type="compositionally biased region" description="Low complexity" evidence="1">
    <location>
        <begin position="280"/>
        <end position="293"/>
    </location>
</feature>
<evidence type="ECO:0000256" key="1">
    <source>
        <dbReference type="SAM" id="MobiDB-lite"/>
    </source>
</evidence>
<proteinExistence type="predicted"/>
<evidence type="ECO:0000313" key="3">
    <source>
        <dbReference type="Proteomes" id="UP000835052"/>
    </source>
</evidence>
<feature type="compositionally biased region" description="Polar residues" evidence="1">
    <location>
        <begin position="243"/>
        <end position="252"/>
    </location>
</feature>